<dbReference type="GO" id="GO:0051920">
    <property type="term" value="F:peroxiredoxin activity"/>
    <property type="evidence" value="ECO:0007669"/>
    <property type="project" value="InterPro"/>
</dbReference>
<comment type="caution">
    <text evidence="3">The sequence shown here is derived from an EMBL/GenBank/DDBJ whole genome shotgun (WGS) entry which is preliminary data.</text>
</comment>
<protein>
    <submittedName>
        <fullName evidence="3">4-carboxymuconolactone decarboxylase</fullName>
    </submittedName>
    <submittedName>
        <fullName evidence="2">Carboxymuconolactone decarboxylase family protein</fullName>
    </submittedName>
</protein>
<dbReference type="Gene3D" id="1.20.1290.10">
    <property type="entry name" value="AhpD-like"/>
    <property type="match status" value="1"/>
</dbReference>
<dbReference type="Proteomes" id="UP001197236">
    <property type="component" value="Unassembled WGS sequence"/>
</dbReference>
<dbReference type="EMBL" id="QGHF01000007">
    <property type="protein sequence ID" value="PWK95800.1"/>
    <property type="molecule type" value="Genomic_DNA"/>
</dbReference>
<evidence type="ECO:0000313" key="4">
    <source>
        <dbReference type="Proteomes" id="UP000245981"/>
    </source>
</evidence>
<sequence>MNAIKVTRENMAELAPKLALLSEEVLFGDIWQREALSPRDRSLVTVSALIALSRHEQLDWHLQFARKNGVSDEEITEVITHLAFYCGWPNAVSALTVFKNAQPE</sequence>
<gene>
    <name evidence="3" type="ORF">C7431_107201</name>
    <name evidence="2" type="ORF">KYI95_11545</name>
</gene>
<proteinExistence type="predicted"/>
<dbReference type="STRING" id="574096.HA38_03960"/>
<dbReference type="SUPFAM" id="SSF69118">
    <property type="entry name" value="AhpD-like"/>
    <property type="match status" value="1"/>
</dbReference>
<dbReference type="Proteomes" id="UP000245981">
    <property type="component" value="Unassembled WGS sequence"/>
</dbReference>
<dbReference type="EMBL" id="JAHVXZ010000005">
    <property type="protein sequence ID" value="MBW1257815.1"/>
    <property type="molecule type" value="Genomic_DNA"/>
</dbReference>
<evidence type="ECO:0000313" key="5">
    <source>
        <dbReference type="Proteomes" id="UP001197236"/>
    </source>
</evidence>
<dbReference type="RefSeq" id="WP_063877069.1">
    <property type="nucleotide sequence ID" value="NZ_CP193909.1"/>
</dbReference>
<evidence type="ECO:0000313" key="2">
    <source>
        <dbReference type="EMBL" id="MBW1257815.1"/>
    </source>
</evidence>
<feature type="domain" description="Carboxymuconolactone decarboxylase-like" evidence="1">
    <location>
        <begin position="18"/>
        <end position="99"/>
    </location>
</feature>
<dbReference type="AlphaFoldDB" id="A0A2V2B7L6"/>
<name>A0A2V2B7L6_9GAMM</name>
<dbReference type="PANTHER" id="PTHR33570">
    <property type="entry name" value="4-CARBOXYMUCONOLACTONE DECARBOXYLASE FAMILY PROTEIN"/>
    <property type="match status" value="1"/>
</dbReference>
<dbReference type="PANTHER" id="PTHR33570:SF9">
    <property type="entry name" value="BLL4600 PROTEIN"/>
    <property type="match status" value="1"/>
</dbReference>
<evidence type="ECO:0000313" key="3">
    <source>
        <dbReference type="EMBL" id="PWK95800.1"/>
    </source>
</evidence>
<dbReference type="InterPro" id="IPR029032">
    <property type="entry name" value="AhpD-like"/>
</dbReference>
<dbReference type="InterPro" id="IPR003779">
    <property type="entry name" value="CMD-like"/>
</dbReference>
<evidence type="ECO:0000259" key="1">
    <source>
        <dbReference type="Pfam" id="PF02627"/>
    </source>
</evidence>
<keyword evidence="5" id="KW-1185">Reference proteome</keyword>
<reference evidence="2 5" key="2">
    <citation type="submission" date="2021-07" db="EMBL/GenBank/DDBJ databases">
        <title>A novel phosphonate cluster across the Pantoea species complex is important for pathogenicity in onion.</title>
        <authorList>
            <person name="Zhao M."/>
            <person name="Stice S."/>
            <person name="Shin G.Y."/>
            <person name="Coutinho T."/>
            <person name="Gitaitis R."/>
            <person name="Kvitko B."/>
            <person name="Dutta B."/>
        </authorList>
    </citation>
    <scope>NUCLEOTIDE SEQUENCE [LARGE SCALE GENOMIC DNA]</scope>
    <source>
        <strain evidence="2 5">BD 382</strain>
    </source>
</reference>
<dbReference type="InterPro" id="IPR052512">
    <property type="entry name" value="4CMD/NDH-1_regulator"/>
</dbReference>
<dbReference type="OrthoDB" id="9801400at2"/>
<dbReference type="Pfam" id="PF02627">
    <property type="entry name" value="CMD"/>
    <property type="match status" value="1"/>
</dbReference>
<organism evidence="3 4">
    <name type="scientific">Pantoea allii</name>
    <dbReference type="NCBI Taxonomy" id="574096"/>
    <lineage>
        <taxon>Bacteria</taxon>
        <taxon>Pseudomonadati</taxon>
        <taxon>Pseudomonadota</taxon>
        <taxon>Gammaproteobacteria</taxon>
        <taxon>Enterobacterales</taxon>
        <taxon>Erwiniaceae</taxon>
        <taxon>Pantoea</taxon>
    </lineage>
</organism>
<accession>A0A2V2B7L6</accession>
<reference evidence="3 4" key="1">
    <citation type="submission" date="2018-05" db="EMBL/GenBank/DDBJ databases">
        <title>Genomic Encyclopedia of Type Strains, Phase IV (KMG-V): Genome sequencing to study the core and pangenomes of soil and plant-associated prokaryotes.</title>
        <authorList>
            <person name="Whitman W."/>
        </authorList>
    </citation>
    <scope>NUCLEOTIDE SEQUENCE [LARGE SCALE GENOMIC DNA]</scope>
    <source>
        <strain evidence="3 4">PNA 200-10</strain>
    </source>
</reference>